<name>A0A9Q3JUY7_9BASI</name>
<accession>A0A9Q3JUY7</accession>
<evidence type="ECO:0000313" key="2">
    <source>
        <dbReference type="Proteomes" id="UP000765509"/>
    </source>
</evidence>
<dbReference type="AlphaFoldDB" id="A0A9Q3JUY7"/>
<dbReference type="EMBL" id="AVOT02082070">
    <property type="protein sequence ID" value="MBW0568134.1"/>
    <property type="molecule type" value="Genomic_DNA"/>
</dbReference>
<comment type="caution">
    <text evidence="1">The sequence shown here is derived from an EMBL/GenBank/DDBJ whole genome shotgun (WGS) entry which is preliminary data.</text>
</comment>
<protein>
    <submittedName>
        <fullName evidence="1">Uncharacterized protein</fullName>
    </submittedName>
</protein>
<reference evidence="1" key="1">
    <citation type="submission" date="2021-03" db="EMBL/GenBank/DDBJ databases">
        <title>Draft genome sequence of rust myrtle Austropuccinia psidii MF-1, a brazilian biotype.</title>
        <authorList>
            <person name="Quecine M.C."/>
            <person name="Pachon D.M.R."/>
            <person name="Bonatelli M.L."/>
            <person name="Correr F.H."/>
            <person name="Franceschini L.M."/>
            <person name="Leite T.F."/>
            <person name="Margarido G.R.A."/>
            <person name="Almeida C.A."/>
            <person name="Ferrarezi J.A."/>
            <person name="Labate C.A."/>
        </authorList>
    </citation>
    <scope>NUCLEOTIDE SEQUENCE</scope>
    <source>
        <strain evidence="1">MF-1</strain>
    </source>
</reference>
<evidence type="ECO:0000313" key="1">
    <source>
        <dbReference type="EMBL" id="MBW0568134.1"/>
    </source>
</evidence>
<gene>
    <name evidence="1" type="ORF">O181_107849</name>
</gene>
<sequence>MDLPPSSYHDSLKKLWDEEKEPEEIETVIEGVTPVYHQCLDIFSKLKEEKLPPHRACHHHIALEGSLPPVGVIYALSNQESDTLRAYIS</sequence>
<dbReference type="OrthoDB" id="3036073at2759"/>
<organism evidence="1 2">
    <name type="scientific">Austropuccinia psidii MF-1</name>
    <dbReference type="NCBI Taxonomy" id="1389203"/>
    <lineage>
        <taxon>Eukaryota</taxon>
        <taxon>Fungi</taxon>
        <taxon>Dikarya</taxon>
        <taxon>Basidiomycota</taxon>
        <taxon>Pucciniomycotina</taxon>
        <taxon>Pucciniomycetes</taxon>
        <taxon>Pucciniales</taxon>
        <taxon>Sphaerophragmiaceae</taxon>
        <taxon>Austropuccinia</taxon>
    </lineage>
</organism>
<proteinExistence type="predicted"/>
<dbReference type="Proteomes" id="UP000765509">
    <property type="component" value="Unassembled WGS sequence"/>
</dbReference>
<keyword evidence="2" id="KW-1185">Reference proteome</keyword>